<organism evidence="1">
    <name type="scientific">marine metagenome</name>
    <dbReference type="NCBI Taxonomy" id="408172"/>
    <lineage>
        <taxon>unclassified sequences</taxon>
        <taxon>metagenomes</taxon>
        <taxon>ecological metagenomes</taxon>
    </lineage>
</organism>
<dbReference type="AlphaFoldDB" id="A0A382TE54"/>
<evidence type="ECO:0008006" key="2">
    <source>
        <dbReference type="Google" id="ProtNLM"/>
    </source>
</evidence>
<accession>A0A382TE54</accession>
<feature type="non-terminal residue" evidence="1">
    <location>
        <position position="65"/>
    </location>
</feature>
<evidence type="ECO:0000313" key="1">
    <source>
        <dbReference type="EMBL" id="SVD20400.1"/>
    </source>
</evidence>
<gene>
    <name evidence="1" type="ORF">METZ01_LOCUS373254</name>
</gene>
<protein>
    <recommendedName>
        <fullName evidence="2">Aminotransferase class V domain-containing protein</fullName>
    </recommendedName>
</protein>
<sequence>MKLPGLQNNEALRQREFPVCAGKVYLAHAGVSPLPARVTQAIHEAASSAGLDDQEVGFSDLLRTA</sequence>
<name>A0A382TE54_9ZZZZ</name>
<dbReference type="EMBL" id="UINC01135942">
    <property type="protein sequence ID" value="SVD20400.1"/>
    <property type="molecule type" value="Genomic_DNA"/>
</dbReference>
<proteinExistence type="predicted"/>
<reference evidence="1" key="1">
    <citation type="submission" date="2018-05" db="EMBL/GenBank/DDBJ databases">
        <authorList>
            <person name="Lanie J.A."/>
            <person name="Ng W.-L."/>
            <person name="Kazmierczak K.M."/>
            <person name="Andrzejewski T.M."/>
            <person name="Davidsen T.M."/>
            <person name="Wayne K.J."/>
            <person name="Tettelin H."/>
            <person name="Glass J.I."/>
            <person name="Rusch D."/>
            <person name="Podicherti R."/>
            <person name="Tsui H.-C.T."/>
            <person name="Winkler M.E."/>
        </authorList>
    </citation>
    <scope>NUCLEOTIDE SEQUENCE</scope>
</reference>